<evidence type="ECO:0000313" key="2">
    <source>
        <dbReference type="Proteomes" id="UP000265520"/>
    </source>
</evidence>
<dbReference type="EMBL" id="LXQA011072446">
    <property type="protein sequence ID" value="MCI83666.1"/>
    <property type="molecule type" value="Genomic_DNA"/>
</dbReference>
<proteinExistence type="predicted"/>
<accession>A0A392V5U7</accession>
<dbReference type="Proteomes" id="UP000265520">
    <property type="component" value="Unassembled WGS sequence"/>
</dbReference>
<comment type="caution">
    <text evidence="1">The sequence shown here is derived from an EMBL/GenBank/DDBJ whole genome shotgun (WGS) entry which is preliminary data.</text>
</comment>
<protein>
    <submittedName>
        <fullName evidence="1">Uncharacterized protein</fullName>
    </submittedName>
</protein>
<evidence type="ECO:0000313" key="1">
    <source>
        <dbReference type="EMBL" id="MCI83666.1"/>
    </source>
</evidence>
<reference evidence="1 2" key="1">
    <citation type="journal article" date="2018" name="Front. Plant Sci.">
        <title>Red Clover (Trifolium pratense) and Zigzag Clover (T. medium) - A Picture of Genomic Similarities and Differences.</title>
        <authorList>
            <person name="Dluhosova J."/>
            <person name="Istvanek J."/>
            <person name="Nedelnik J."/>
            <person name="Repkova J."/>
        </authorList>
    </citation>
    <scope>NUCLEOTIDE SEQUENCE [LARGE SCALE GENOMIC DNA]</scope>
    <source>
        <strain evidence="2">cv. 10/8</strain>
        <tissue evidence="1">Leaf</tissue>
    </source>
</reference>
<sequence length="48" mass="5087">MGDSLVSLGDTALASIRQASPDGCLATDWFRKLSLGLARLEVSGQECF</sequence>
<dbReference type="AlphaFoldDB" id="A0A392V5U7"/>
<keyword evidence="2" id="KW-1185">Reference proteome</keyword>
<organism evidence="1 2">
    <name type="scientific">Trifolium medium</name>
    <dbReference type="NCBI Taxonomy" id="97028"/>
    <lineage>
        <taxon>Eukaryota</taxon>
        <taxon>Viridiplantae</taxon>
        <taxon>Streptophyta</taxon>
        <taxon>Embryophyta</taxon>
        <taxon>Tracheophyta</taxon>
        <taxon>Spermatophyta</taxon>
        <taxon>Magnoliopsida</taxon>
        <taxon>eudicotyledons</taxon>
        <taxon>Gunneridae</taxon>
        <taxon>Pentapetalae</taxon>
        <taxon>rosids</taxon>
        <taxon>fabids</taxon>
        <taxon>Fabales</taxon>
        <taxon>Fabaceae</taxon>
        <taxon>Papilionoideae</taxon>
        <taxon>50 kb inversion clade</taxon>
        <taxon>NPAAA clade</taxon>
        <taxon>Hologalegina</taxon>
        <taxon>IRL clade</taxon>
        <taxon>Trifolieae</taxon>
        <taxon>Trifolium</taxon>
    </lineage>
</organism>
<name>A0A392V5U7_9FABA</name>